<feature type="region of interest" description="Disordered" evidence="6">
    <location>
        <begin position="2942"/>
        <end position="2965"/>
    </location>
</feature>
<feature type="compositionally biased region" description="Polar residues" evidence="6">
    <location>
        <begin position="308"/>
        <end position="323"/>
    </location>
</feature>
<feature type="region of interest" description="Disordered" evidence="6">
    <location>
        <begin position="1927"/>
        <end position="1970"/>
    </location>
</feature>
<evidence type="ECO:0000259" key="7">
    <source>
        <dbReference type="SMART" id="SM01341"/>
    </source>
</evidence>
<dbReference type="InterPro" id="IPR002093">
    <property type="entry name" value="BRCA2_repeat"/>
</dbReference>
<evidence type="ECO:0000256" key="3">
    <source>
        <dbReference type="ARBA" id="ARBA00023125"/>
    </source>
</evidence>
<reference evidence="8" key="1">
    <citation type="submission" date="2025-08" db="UniProtKB">
        <authorList>
            <consortium name="Ensembl"/>
        </authorList>
    </citation>
    <scope>IDENTIFICATION</scope>
</reference>
<dbReference type="InterPro" id="IPR015188">
    <property type="entry name" value="BRCA2_OB_3"/>
</dbReference>
<dbReference type="InterPro" id="IPR012340">
    <property type="entry name" value="NA-bd_OB-fold"/>
</dbReference>
<dbReference type="Proteomes" id="UP000261420">
    <property type="component" value="Unplaced"/>
</dbReference>
<feature type="region of interest" description="Disordered" evidence="6">
    <location>
        <begin position="1747"/>
        <end position="1795"/>
    </location>
</feature>
<dbReference type="CDD" id="cd04493">
    <property type="entry name" value="BRCA2DBD_OB1"/>
    <property type="match status" value="1"/>
</dbReference>
<dbReference type="InterPro" id="IPR055077">
    <property type="entry name" value="BRCA2_TR2"/>
</dbReference>
<dbReference type="SMART" id="SM01341">
    <property type="entry name" value="Tower"/>
    <property type="match status" value="1"/>
</dbReference>
<organism evidence="8 9">
    <name type="scientific">Seriola dumerili</name>
    <name type="common">Greater amberjack</name>
    <name type="synonym">Caranx dumerili</name>
    <dbReference type="NCBI Taxonomy" id="41447"/>
    <lineage>
        <taxon>Eukaryota</taxon>
        <taxon>Metazoa</taxon>
        <taxon>Chordata</taxon>
        <taxon>Craniata</taxon>
        <taxon>Vertebrata</taxon>
        <taxon>Euteleostomi</taxon>
        <taxon>Actinopterygii</taxon>
        <taxon>Neopterygii</taxon>
        <taxon>Teleostei</taxon>
        <taxon>Neoteleostei</taxon>
        <taxon>Acanthomorphata</taxon>
        <taxon>Carangaria</taxon>
        <taxon>Carangiformes</taxon>
        <taxon>Carangidae</taxon>
        <taxon>Seriola</taxon>
    </lineage>
</organism>
<dbReference type="CDD" id="cd04494">
    <property type="entry name" value="BRCA2DBD_OB2"/>
    <property type="match status" value="1"/>
</dbReference>
<feature type="compositionally biased region" description="Polar residues" evidence="6">
    <location>
        <begin position="411"/>
        <end position="422"/>
    </location>
</feature>
<feature type="domain" description="Tower" evidence="7">
    <location>
        <begin position="2546"/>
        <end position="2587"/>
    </location>
</feature>
<keyword evidence="1" id="KW-0677">Repeat</keyword>
<dbReference type="PIRSF" id="PIRSF002397">
    <property type="entry name" value="BRCA2"/>
    <property type="match status" value="1"/>
</dbReference>
<dbReference type="SUPFAM" id="SSF81872">
    <property type="entry name" value="BRCA2 helical domain"/>
    <property type="match status" value="1"/>
</dbReference>
<dbReference type="InterPro" id="IPR015525">
    <property type="entry name" value="BRCA2"/>
</dbReference>
<dbReference type="PANTHER" id="PTHR11289">
    <property type="entry name" value="BREAST CANCER TYPE 2 SUSCEPTIBILITY PROTEIN BRCA2"/>
    <property type="match status" value="1"/>
</dbReference>
<keyword evidence="5" id="KW-0234">DNA repair</keyword>
<dbReference type="GO" id="GO:0007283">
    <property type="term" value="P:spermatogenesis"/>
    <property type="evidence" value="ECO:0007669"/>
    <property type="project" value="Ensembl"/>
</dbReference>
<dbReference type="SUPFAM" id="SSF81878">
    <property type="entry name" value="BRCA2 tower domain"/>
    <property type="match status" value="1"/>
</dbReference>
<dbReference type="InterPro" id="IPR036315">
    <property type="entry name" value="BRCA2_hlx_sf"/>
</dbReference>
<keyword evidence="2" id="KW-0227">DNA damage</keyword>
<dbReference type="GO" id="GO:0007530">
    <property type="term" value="P:sex determination"/>
    <property type="evidence" value="ECO:0007669"/>
    <property type="project" value="Ensembl"/>
</dbReference>
<evidence type="ECO:0000256" key="4">
    <source>
        <dbReference type="ARBA" id="ARBA00023172"/>
    </source>
</evidence>
<name>A0A3B4UCS1_SERDU</name>
<evidence type="ECO:0000256" key="1">
    <source>
        <dbReference type="ARBA" id="ARBA00022737"/>
    </source>
</evidence>
<keyword evidence="4" id="KW-0233">DNA recombination</keyword>
<feature type="region of interest" description="Disordered" evidence="6">
    <location>
        <begin position="2991"/>
        <end position="3018"/>
    </location>
</feature>
<reference evidence="8" key="2">
    <citation type="submission" date="2025-09" db="UniProtKB">
        <authorList>
            <consortium name="Ensembl"/>
        </authorList>
    </citation>
    <scope>IDENTIFICATION</scope>
</reference>
<feature type="region of interest" description="Disordered" evidence="6">
    <location>
        <begin position="300"/>
        <end position="345"/>
    </location>
</feature>
<evidence type="ECO:0000313" key="8">
    <source>
        <dbReference type="Ensembl" id="ENSSDUP00000015520.1"/>
    </source>
</evidence>
<dbReference type="Pfam" id="PF09104">
    <property type="entry name" value="BRCA-2_OB3"/>
    <property type="match status" value="1"/>
</dbReference>
<feature type="compositionally biased region" description="Basic and acidic residues" evidence="6">
    <location>
        <begin position="399"/>
        <end position="410"/>
    </location>
</feature>
<proteinExistence type="predicted"/>
<dbReference type="GO" id="GO:0000724">
    <property type="term" value="P:double-strand break repair via homologous recombination"/>
    <property type="evidence" value="ECO:0007669"/>
    <property type="project" value="InterPro"/>
</dbReference>
<feature type="compositionally biased region" description="Low complexity" evidence="6">
    <location>
        <begin position="387"/>
        <end position="398"/>
    </location>
</feature>
<feature type="compositionally biased region" description="Basic and acidic residues" evidence="6">
    <location>
        <begin position="1378"/>
        <end position="1388"/>
    </location>
</feature>
<dbReference type="GeneTree" id="ENSGT00390000003602"/>
<feature type="compositionally biased region" description="Polar residues" evidence="6">
    <location>
        <begin position="3004"/>
        <end position="3014"/>
    </location>
</feature>
<dbReference type="PROSITE" id="PS50138">
    <property type="entry name" value="BRCA2_REPEAT"/>
    <property type="match status" value="10"/>
</dbReference>
<dbReference type="Pfam" id="PF21318">
    <property type="entry name" value="BRCA2DBD_OB2"/>
    <property type="match status" value="1"/>
</dbReference>
<dbReference type="InterPro" id="IPR015205">
    <property type="entry name" value="Tower_dom"/>
</dbReference>
<dbReference type="Pfam" id="PF09121">
    <property type="entry name" value="Tower"/>
    <property type="match status" value="1"/>
</dbReference>
<feature type="compositionally biased region" description="Basic and acidic residues" evidence="6">
    <location>
        <begin position="1783"/>
        <end position="1794"/>
    </location>
</feature>
<feature type="region of interest" description="Disordered" evidence="6">
    <location>
        <begin position="1326"/>
        <end position="1345"/>
    </location>
</feature>
<feature type="compositionally biased region" description="Polar residues" evidence="6">
    <location>
        <begin position="229"/>
        <end position="244"/>
    </location>
</feature>
<feature type="region of interest" description="Disordered" evidence="6">
    <location>
        <begin position="502"/>
        <end position="531"/>
    </location>
</feature>
<keyword evidence="3" id="KW-0238">DNA-binding</keyword>
<evidence type="ECO:0000256" key="5">
    <source>
        <dbReference type="ARBA" id="ARBA00023204"/>
    </source>
</evidence>
<sequence length="3048" mass="334563">MDLASTNMYDTFKDEIWKELGPLDPDWFDILTAQAFTNEGSVSDQDDICANQEGNFKTPFNKTALDSQLFSTPKVFRHSRVVSPETEDEQSFTVEQEKETLPWTATQSPCLFEMSKEGVPGVRPHSQDSFDLLPTSPISHAKQISESLGAQIHPDISWTSSLNTPPAVLSTLILSKTDESPCPMSVSDDKNVVFVRKLFPSLSNTSRDGAVSPKNNDVPTVHRGVVSPESDQNPEFHNSTQTRGESVWRQKLPDAIEDGEIHSTVASVLDGAENVLSVFFANSSSALRKVKTERIKRKQIIPTKEHGCSSTDMSSTKNAVSSEQRTDEGEPVKLSSPPPVKNGDVEITQWSPLSLSEIPPFTVDSSCHDNSHVAQVENNILTEQLPSDSDSGRSMRGSGSEKKHLSKQDQRVTNTSEESGSGCTKFENMNVGQVVNHGNSLHHDDVEIHRGVFKNILTEQLPNDSDSGQLVRPPLKIADSGFTKKKRKFIYTIEISKKQVQGKETQSQKIDPLPGIPDSGYKAKPLGKAPGETDCCSIRENEIQKQENEENLPTSVQAKVQDLDMSQLCRDFAQDFSQMLDPSKVSEVAEDTPRNGFSSSACLSVMRRAKQKARQTNVNQDCKGVGNRGHVSNTNQNYSINEGTVSDSGFQSAVTDDTHLTTTLCILPSSEHIGQSQKWTGCKAGIHTTASFLSTNTGNGKYPLDDILQEADTDAKLHSAIKESQTLGPCRENELHTQSTSTQCLSSAKGTANNLNCFPLNSQVNGSFPEKTTVSLSSVHASGFKTASNRGIQISSANLERAKRLLEENEAERTFSDQPINRDHDTKEEISMTNQAVKNTVSNSNQPPYSCEKFGDISCQLTASQKADVTELCTLLEEADSQFEFTQFKTAKLQQHCQDNVTCLQKVDKELDPDFLMGIDFDDSFSSDAEKHLAITVMLDKMAPVSDGKANCVTSKGTSKSTVISSSSAMKKENSFTEDVSSSSKHTSEGSIMSAEPKNLDRAGFTETSKQENKNPLMLGVGFKTAGGNVLRVSKKCFSKARALFADLEENLTDQKSPDAQSSEVDAKTEQRRVTSIRDKDSARNFENRMDKAMCRSGFQMASGKGINISEKAIQEADAFFKDCDSSTGMSIKHKKSIESLPASVSHKKKHSKFKNVEGIEENFSEAPICEFEKVKAGPATEVLRHNVEIQSSAFKNTPALPNAVSFHGNLLESTGSSAINRLSNGGGFSTASGKKVSVSADAMKKAQCLLNEIHTDEDTKEQLKQKGDALRPGHLANQIQVAPPKNDGFQTASGKGVVISSAALKKAKSLLSQCEAVEDEIGVKPTHSKMPVPSLSSRNSGFHAASGKPVALSAEALQKAKALFSDITFSAEIPAVSDKRNSDKKQDNTGNSDRVQCGFMTAGGATVHVSQKNLLKATNILKEFDDGSIPAKANQGADAFFKDCDSMDSSNGICDKSIEPVRGSGSEKKHLSKFKQHQRVTNTSEESGSGCAEFENLSVRPVVNHENSLHHDDVEIPKGVLKNTPDSTNGNPPLMATPLSSPLCTISKNIGSSVFSEFSSSSGGFCTASGKKVSVSDDAIKKAKSLLNENAVLKDTNKQLKQKEDRLPPQNSGKGVAISFAAQKKAKPLLSECDGVEDKISVKPTHAKIPDSCSSLRNGGFLAASGKPVAFSSEALQKAKALFSDISFSAEIPAVSDTGKSDKYKDTQINTEKVHCGFTTAGGAKVRVSEKNLLKAKNLLKEFTDGESHDSNFCSTSPHDAHKTDPSKVKNVKSSNSNLTTARDKDMPARESAPEVVKCVQSLKDTYHENETLQNSSAHGSVSIKEKALKEASKFKEGKITPSSVDNLHDTPGAEMANVLDNEVNHTSSREGPKLKRSEESSVLILQSLNLSGCTETQQKFLAQEALDCTKALLEDESLAGQSLSVTLENVPQRDNPKSNNGSVEEQKGRGKRSVDDADMTGQPPLKRRLLEEFDRTVDGPRCSTLRPQKSCPNSVIKDRRAFKYSVCLHPNITRPHKNGKTYVETSQQKTTPTQHSASGESRSAHSKMPVFVPPFIKNTKTESHKNALLKDNIRTPSAFVPPFKKQRTIVQESSSKPQEEENKHHHLFVAPSYSNIFVPPTKKTQSSIDVTGNRSKEDIQTVALPDTTNDYLKDNQNVPFGCGSEDAAAEASCVENTSSRSQDMFLNLENVELARDMQDMRIRKKKRQTIRPFPGSLFLTKTSGVSRIPLKAAVNGKPPARYTLKQLYGYGVHQHVSEITSETAETFRFNLQQFLKLEAFIDGGGVQLADGGRLIPSNDGTAGKEEFYRALCDTPGVDPKLISEEWVYNHYKWIVWKQASMERSFPETMGSLRLTPEQVLLQLKYRYDVEIDHSRRPALRKIMEKDDTAAKTLVLCVCGIVSRGQSPNRQSRNDTKTPQGADAKVESPSAVVWLTDGWYAIKAQLDEPLTAMLHKGRLAVGWKLIIHGAQLVGSQDACSPLEAPESLMLKICTNSSRPARWDTKLGFHRDPRPFLLPVSCLYRNGGPVGCVDITILRSYPLQWMQRKPDGGVVFRSVRAEEKEARRYSSHKQKAMEILFAKIQTEFEKEEKGNNKPQRRRRTISRQDIANLQDGEELYEAVGDDPSYLEAHLSEQQLETLQTYRRSLMEKKQADLQDRYRRALEAENDDGGCPKRDVTPVWRLHIADSMGQPGSVYQLNLWRPSSDLQSLLKEGCRYKVYNLTTSDGKKRSSIETVQLTGTKKTQFQDLQASQEWLMARFQPRVSTNFVNIQNPEFQPLCGEVDLTGYIISVIDGQGSSPAFYLADGRLNFVKVRCFSSFSQSGLEDVVKPRVLLALSNLQLRGQSTCPTPVVYAGDLTVFSTNPKEVHLQESFSQLRNLVQSQENFFPTCEEKLSHLVKSNGLSSICSPALQPQTPACTSDRRQDTSLVCQQPIRSLGSFTPVSRNPPAATPSTEKDPKSLKRRRALDYLSRIPSPPSLAHLGAVASPSVNKTFNPPRRSGTPSTLKTVQTPARKPVVPQVEDEWVNDEELAMIDTQTLLAGGLL</sequence>
<dbReference type="GO" id="GO:1905879">
    <property type="term" value="P:regulation of oogenesis"/>
    <property type="evidence" value="ECO:0007669"/>
    <property type="project" value="Ensembl"/>
</dbReference>
<dbReference type="Pfam" id="PF22687">
    <property type="entry name" value="BRCA2_TR2"/>
    <property type="match status" value="1"/>
</dbReference>
<dbReference type="GO" id="GO:0008585">
    <property type="term" value="P:female gonad development"/>
    <property type="evidence" value="ECO:0007669"/>
    <property type="project" value="Ensembl"/>
</dbReference>
<dbReference type="InterPro" id="IPR015187">
    <property type="entry name" value="BRCA2_OB_1"/>
</dbReference>
<dbReference type="OMA" id="ICCGFTT"/>
<dbReference type="GO" id="GO:0048793">
    <property type="term" value="P:pronephros development"/>
    <property type="evidence" value="ECO:0007669"/>
    <property type="project" value="Ensembl"/>
</dbReference>
<feature type="region of interest" description="Disordered" evidence="6">
    <location>
        <begin position="381"/>
        <end position="425"/>
    </location>
</feature>
<dbReference type="InterPro" id="IPR015252">
    <property type="entry name" value="BRCA2_hlx"/>
</dbReference>
<evidence type="ECO:0000313" key="9">
    <source>
        <dbReference type="Proteomes" id="UP000261420"/>
    </source>
</evidence>
<accession>A0A3B4UCS1</accession>
<dbReference type="GO" id="GO:0042127">
    <property type="term" value="P:regulation of cell population proliferation"/>
    <property type="evidence" value="ECO:0007669"/>
    <property type="project" value="Ensembl"/>
</dbReference>
<dbReference type="GO" id="GO:0006355">
    <property type="term" value="P:regulation of DNA-templated transcription"/>
    <property type="evidence" value="ECO:0007669"/>
    <property type="project" value="TreeGrafter"/>
</dbReference>
<feature type="compositionally biased region" description="Polar residues" evidence="6">
    <location>
        <begin position="2025"/>
        <end position="2043"/>
    </location>
</feature>
<evidence type="ECO:0000256" key="2">
    <source>
        <dbReference type="ARBA" id="ARBA00022763"/>
    </source>
</evidence>
<dbReference type="SUPFAM" id="SSF50249">
    <property type="entry name" value="Nucleic acid-binding proteins"/>
    <property type="match status" value="3"/>
</dbReference>
<dbReference type="InterPro" id="IPR048262">
    <property type="entry name" value="BRCA2_OB_2_dom"/>
</dbReference>
<dbReference type="Pfam" id="PF00634">
    <property type="entry name" value="BRCA2"/>
    <property type="match status" value="7"/>
</dbReference>
<feature type="region of interest" description="Disordered" evidence="6">
    <location>
        <begin position="974"/>
        <end position="998"/>
    </location>
</feature>
<dbReference type="Gene3D" id="6.10.70.10">
    <property type="match status" value="1"/>
</dbReference>
<keyword evidence="9" id="KW-1185">Reference proteome</keyword>
<feature type="region of interest" description="Disordered" evidence="6">
    <location>
        <begin position="2019"/>
        <end position="2047"/>
    </location>
</feature>
<dbReference type="Pfam" id="PF09103">
    <property type="entry name" value="BRCA-2_OB1"/>
    <property type="match status" value="1"/>
</dbReference>
<feature type="region of interest" description="Disordered" evidence="6">
    <location>
        <begin position="1377"/>
        <end position="1396"/>
    </location>
</feature>
<dbReference type="GO" id="GO:0003677">
    <property type="term" value="F:DNA binding"/>
    <property type="evidence" value="ECO:0007669"/>
    <property type="project" value="UniProtKB-KW"/>
</dbReference>
<feature type="region of interest" description="Disordered" evidence="6">
    <location>
        <begin position="225"/>
        <end position="246"/>
    </location>
</feature>
<dbReference type="CDD" id="cd04495">
    <property type="entry name" value="BRCA2DBD_OB3"/>
    <property type="match status" value="1"/>
</dbReference>
<feature type="compositionally biased region" description="Polar residues" evidence="6">
    <location>
        <begin position="1054"/>
        <end position="1064"/>
    </location>
</feature>
<feature type="compositionally biased region" description="Basic and acidic residues" evidence="6">
    <location>
        <begin position="1946"/>
        <end position="1957"/>
    </location>
</feature>
<dbReference type="Gene3D" id="2.40.50.140">
    <property type="entry name" value="Nucleic acid-binding proteins"/>
    <property type="match status" value="3"/>
</dbReference>
<evidence type="ECO:0000256" key="6">
    <source>
        <dbReference type="SAM" id="MobiDB-lite"/>
    </source>
</evidence>
<feature type="compositionally biased region" description="Basic and acidic residues" evidence="6">
    <location>
        <begin position="1065"/>
        <end position="1082"/>
    </location>
</feature>
<dbReference type="Ensembl" id="ENSSDUT00000015807.1">
    <property type="protein sequence ID" value="ENSSDUP00000015520.1"/>
    <property type="gene ID" value="ENSSDUG00000011325.1"/>
</dbReference>
<dbReference type="PANTHER" id="PTHR11289:SF0">
    <property type="entry name" value="BREAST CANCER TYPE 2 SUSCEPTIBILITY PROTEIN"/>
    <property type="match status" value="1"/>
</dbReference>
<dbReference type="GO" id="GO:0072015">
    <property type="term" value="P:podocyte development"/>
    <property type="evidence" value="ECO:0007669"/>
    <property type="project" value="Ensembl"/>
</dbReference>
<protein>
    <submittedName>
        <fullName evidence="8">BRCA2 DNA repair associated</fullName>
    </submittedName>
</protein>
<dbReference type="Pfam" id="PF09169">
    <property type="entry name" value="BRCA-2_helical"/>
    <property type="match status" value="1"/>
</dbReference>
<feature type="region of interest" description="Disordered" evidence="6">
    <location>
        <begin position="1054"/>
        <end position="1082"/>
    </location>
</feature>
<dbReference type="STRING" id="41447.ENSSDUP00000015520"/>
<feature type="compositionally biased region" description="Basic and acidic residues" evidence="6">
    <location>
        <begin position="1760"/>
        <end position="1769"/>
    </location>
</feature>
<feature type="compositionally biased region" description="Polar residues" evidence="6">
    <location>
        <begin position="977"/>
        <end position="991"/>
    </location>
</feature>